<feature type="transmembrane region" description="Helical" evidence="1">
    <location>
        <begin position="62"/>
        <end position="83"/>
    </location>
</feature>
<keyword evidence="3" id="KW-0378">Hydrolase</keyword>
<protein>
    <submittedName>
        <fullName evidence="3">CAAX amino terminal protease family protein</fullName>
    </submittedName>
</protein>
<dbReference type="GO" id="GO:0006508">
    <property type="term" value="P:proteolysis"/>
    <property type="evidence" value="ECO:0007669"/>
    <property type="project" value="UniProtKB-KW"/>
</dbReference>
<reference evidence="3" key="1">
    <citation type="submission" date="2010-05" db="EMBL/GenBank/DDBJ databases">
        <authorList>
            <person name="Muzny D."/>
            <person name="Qin X."/>
            <person name="Buhay C."/>
            <person name="Dugan-Rocha S."/>
            <person name="Ding Y."/>
            <person name="Chen G."/>
            <person name="Hawes A."/>
            <person name="Holder M."/>
            <person name="Jhangiani S."/>
            <person name="Johnson A."/>
            <person name="Khan Z."/>
            <person name="Li Z."/>
            <person name="Liu W."/>
            <person name="Liu X."/>
            <person name="Perez L."/>
            <person name="Shen H."/>
            <person name="Wang Q."/>
            <person name="Watt J."/>
            <person name="Xi L."/>
            <person name="Xin Y."/>
            <person name="Zhou J."/>
            <person name="Deng J."/>
            <person name="Jiang H."/>
            <person name="Liu Y."/>
            <person name="Qu J."/>
            <person name="Song X.-Z."/>
            <person name="Zhang L."/>
            <person name="Villasana D."/>
            <person name="Johnson A."/>
            <person name="Liu J."/>
            <person name="Liyanage D."/>
            <person name="Lorensuhewa L."/>
            <person name="Robinson T."/>
            <person name="Song A."/>
            <person name="Song B.-B."/>
            <person name="Dinh H."/>
            <person name="Thornton R."/>
            <person name="Coyle M."/>
            <person name="Francisco L."/>
            <person name="Jackson L."/>
            <person name="Javaid M."/>
            <person name="Korchina V."/>
            <person name="Kovar C."/>
            <person name="Mata R."/>
            <person name="Mathew T."/>
            <person name="Ngo R."/>
            <person name="Nguyen L."/>
            <person name="Nguyen N."/>
            <person name="Okwuonu G."/>
            <person name="Ongeri F."/>
            <person name="Pham C."/>
            <person name="Simmons D."/>
            <person name="Wilczek-Boney K."/>
            <person name="Hale W."/>
            <person name="Jakkamsetti A."/>
            <person name="Pham P."/>
            <person name="Ruth R."/>
            <person name="San Lucas F."/>
            <person name="Warren J."/>
            <person name="Zhang J."/>
            <person name="Zhao Z."/>
            <person name="Zhou C."/>
            <person name="Zhu D."/>
            <person name="Lee S."/>
            <person name="Bess C."/>
            <person name="Blankenburg K."/>
            <person name="Forbes L."/>
            <person name="Fu Q."/>
            <person name="Gubbala S."/>
            <person name="Hirani K."/>
            <person name="Jayaseelan J.C."/>
            <person name="Lara F."/>
            <person name="Munidasa M."/>
            <person name="Palculict T."/>
            <person name="Patil S."/>
            <person name="Pu L.-L."/>
            <person name="Saada N."/>
            <person name="Tang L."/>
            <person name="Weissenberger G."/>
            <person name="Zhu Y."/>
            <person name="Hemphill L."/>
            <person name="Shang Y."/>
            <person name="Youmans B."/>
            <person name="Ayvaz T."/>
            <person name="Ross M."/>
            <person name="Santibanez J."/>
            <person name="Aqrawi P."/>
            <person name="Gross S."/>
            <person name="Joshi V."/>
            <person name="Fowler G."/>
            <person name="Nazareth L."/>
            <person name="Reid J."/>
            <person name="Worley K."/>
            <person name="Petrosino J."/>
            <person name="Highlander S."/>
            <person name="Gibbs R."/>
        </authorList>
    </citation>
    <scope>NUCLEOTIDE SEQUENCE [LARGE SCALE GENOMIC DNA]</scope>
    <source>
        <strain evidence="3">MN8</strain>
    </source>
</reference>
<proteinExistence type="predicted"/>
<feature type="transmembrane region" description="Helical" evidence="1">
    <location>
        <begin position="32"/>
        <end position="50"/>
    </location>
</feature>
<dbReference type="GO" id="GO:0080120">
    <property type="term" value="P:CAAX-box protein maturation"/>
    <property type="evidence" value="ECO:0007669"/>
    <property type="project" value="UniProtKB-ARBA"/>
</dbReference>
<dbReference type="Proteomes" id="UP000003455">
    <property type="component" value="Chromosome"/>
</dbReference>
<feature type="transmembrane region" description="Helical" evidence="1">
    <location>
        <begin position="181"/>
        <end position="198"/>
    </location>
</feature>
<feature type="transmembrane region" description="Helical" evidence="1">
    <location>
        <begin position="103"/>
        <end position="121"/>
    </location>
</feature>
<comment type="caution">
    <text evidence="3">The sequence shown here is derived from an EMBL/GenBank/DDBJ whole genome shotgun (WGS) entry which is preliminary data.</text>
</comment>
<keyword evidence="1" id="KW-1133">Transmembrane helix</keyword>
<feature type="domain" description="CAAX prenyl protease 2/Lysostaphin resistance protein A-like" evidence="2">
    <location>
        <begin position="103"/>
        <end position="189"/>
    </location>
</feature>
<dbReference type="AlphaFoldDB" id="A0A0E1X8I7"/>
<dbReference type="EMBL" id="ACJA02000004">
    <property type="protein sequence ID" value="EFH95133.1"/>
    <property type="molecule type" value="Genomic_DNA"/>
</dbReference>
<dbReference type="RefSeq" id="WP_001033867.1">
    <property type="nucleotide sequence ID" value="NZ_CM000952.1"/>
</dbReference>
<feature type="transmembrane region" description="Helical" evidence="1">
    <location>
        <begin position="133"/>
        <end position="152"/>
    </location>
</feature>
<dbReference type="HOGENOM" id="CLU_122179_0_0_9"/>
<accession>A0A0E1X8I7</accession>
<gene>
    <name evidence="3" type="ORF">HMPREF0769_12754</name>
</gene>
<feature type="transmembrane region" description="Helical" evidence="1">
    <location>
        <begin position="158"/>
        <end position="174"/>
    </location>
</feature>
<sequence>MNKISKALTWFIISFIIFHLILFIMWGEHQEYWYLYTGIMLIAGISYVFYQRDIESKRLLTSIGVGIITAIILIMLQLLFSLITSNLSYSSLIKELARTGVNWKWQMLVTLLFVIPCHELYMRTVLQKELTHFSIPKWVAILITAICSSSLFIYLDNWWIVTFIFVAQVILSLSYEYTRRIATTSVAQIVAIILLLIFNA</sequence>
<keyword evidence="1" id="KW-0472">Membrane</keyword>
<evidence type="ECO:0000259" key="2">
    <source>
        <dbReference type="Pfam" id="PF02517"/>
    </source>
</evidence>
<name>A0A0E1X8I7_STAAU</name>
<evidence type="ECO:0000313" key="3">
    <source>
        <dbReference type="EMBL" id="EFH95133.1"/>
    </source>
</evidence>
<evidence type="ECO:0000256" key="1">
    <source>
        <dbReference type="SAM" id="Phobius"/>
    </source>
</evidence>
<dbReference type="InterPro" id="IPR003675">
    <property type="entry name" value="Rce1/LyrA-like_dom"/>
</dbReference>
<keyword evidence="3" id="KW-0645">Protease</keyword>
<organism evidence="3">
    <name type="scientific">Staphylococcus aureus subsp. aureus MN8</name>
    <dbReference type="NCBI Taxonomy" id="548470"/>
    <lineage>
        <taxon>Bacteria</taxon>
        <taxon>Bacillati</taxon>
        <taxon>Bacillota</taxon>
        <taxon>Bacilli</taxon>
        <taxon>Bacillales</taxon>
        <taxon>Staphylococcaceae</taxon>
        <taxon>Staphylococcus</taxon>
    </lineage>
</organism>
<keyword evidence="1" id="KW-0812">Transmembrane</keyword>
<dbReference type="Pfam" id="PF02517">
    <property type="entry name" value="Rce1-like"/>
    <property type="match status" value="1"/>
</dbReference>
<dbReference type="GO" id="GO:0004175">
    <property type="term" value="F:endopeptidase activity"/>
    <property type="evidence" value="ECO:0007669"/>
    <property type="project" value="UniProtKB-ARBA"/>
</dbReference>
<feature type="transmembrane region" description="Helical" evidence="1">
    <location>
        <begin position="7"/>
        <end position="26"/>
    </location>
</feature>